<organism evidence="2 3">
    <name type="scientific">Staphylococcus lloydii</name>
    <dbReference type="NCBI Taxonomy" id="2781774"/>
    <lineage>
        <taxon>Bacteria</taxon>
        <taxon>Bacillati</taxon>
        <taxon>Bacillota</taxon>
        <taxon>Bacilli</taxon>
        <taxon>Bacillales</taxon>
        <taxon>Staphylococcaceae</taxon>
        <taxon>Staphylococcus</taxon>
    </lineage>
</organism>
<dbReference type="Pfam" id="PF13302">
    <property type="entry name" value="Acetyltransf_3"/>
    <property type="match status" value="1"/>
</dbReference>
<dbReference type="AlphaFoldDB" id="A0A7T1AZN6"/>
<dbReference type="PANTHER" id="PTHR43441">
    <property type="entry name" value="RIBOSOMAL-PROTEIN-SERINE ACETYLTRANSFERASE"/>
    <property type="match status" value="1"/>
</dbReference>
<evidence type="ECO:0000313" key="3">
    <source>
        <dbReference type="Proteomes" id="UP000594455"/>
    </source>
</evidence>
<proteinExistence type="predicted"/>
<dbReference type="InterPro" id="IPR051908">
    <property type="entry name" value="Ribosomal_N-acetyltransferase"/>
</dbReference>
<name>A0A7T1AZN6_9STAP</name>
<gene>
    <name evidence="2" type="ORF">ISP08_12210</name>
</gene>
<sequence length="184" mass="21264">MFKTPITENLSLKILEERDAEALFAIVSTNRAYLGEWLPFVKYTQSSSDSKKFIKSALQQFANSDGFHCGIWYNNQLVGVIGLHYIDSLNEKTSIGYYLAEDYQQYGIMTKCTQYLVNYCFEELKLNRVEISAAVKNVKSQNIPKKLGFQQEGIIRQNEKLNGQYSDSYVFSLLKSEFTHYEIK</sequence>
<dbReference type="RefSeq" id="WP_195718815.1">
    <property type="nucleotide sequence ID" value="NZ_CP064056.1"/>
</dbReference>
<protein>
    <submittedName>
        <fullName evidence="2">GNAT family N-acetyltransferase</fullName>
    </submittedName>
</protein>
<dbReference type="Gene3D" id="3.40.630.30">
    <property type="match status" value="1"/>
</dbReference>
<dbReference type="PROSITE" id="PS51186">
    <property type="entry name" value="GNAT"/>
    <property type="match status" value="1"/>
</dbReference>
<dbReference type="Proteomes" id="UP000594455">
    <property type="component" value="Chromosome"/>
</dbReference>
<dbReference type="PANTHER" id="PTHR43441:SF12">
    <property type="entry name" value="RIBOSOMAL N-ACETYLTRANSFERASE YDAF-RELATED"/>
    <property type="match status" value="1"/>
</dbReference>
<dbReference type="GO" id="GO:0005737">
    <property type="term" value="C:cytoplasm"/>
    <property type="evidence" value="ECO:0007669"/>
    <property type="project" value="TreeGrafter"/>
</dbReference>
<keyword evidence="3" id="KW-1185">Reference proteome</keyword>
<accession>A0A7T1AZN6</accession>
<evidence type="ECO:0000313" key="2">
    <source>
        <dbReference type="EMBL" id="QPM75064.1"/>
    </source>
</evidence>
<dbReference type="GO" id="GO:1990189">
    <property type="term" value="F:protein N-terminal-serine acetyltransferase activity"/>
    <property type="evidence" value="ECO:0007669"/>
    <property type="project" value="TreeGrafter"/>
</dbReference>
<dbReference type="EMBL" id="CP064056">
    <property type="protein sequence ID" value="QPM75064.1"/>
    <property type="molecule type" value="Genomic_DNA"/>
</dbReference>
<keyword evidence="2" id="KW-0808">Transferase</keyword>
<dbReference type="KEGG" id="sllo:ISP08_12210"/>
<dbReference type="SUPFAM" id="SSF55729">
    <property type="entry name" value="Acyl-CoA N-acyltransferases (Nat)"/>
    <property type="match status" value="1"/>
</dbReference>
<dbReference type="GO" id="GO:0008999">
    <property type="term" value="F:protein-N-terminal-alanine acetyltransferase activity"/>
    <property type="evidence" value="ECO:0007669"/>
    <property type="project" value="TreeGrafter"/>
</dbReference>
<reference evidence="2 3" key="1">
    <citation type="submission" date="2020-10" db="EMBL/GenBank/DDBJ databases">
        <title>Closed genome sequences of Staphylococcus lloydii sp. nov. and Staphylococcus durrellii sp. nov. Isolated from Captive Fruit Bats (Pteropus livingstonii).</title>
        <authorList>
            <person name="Fountain K."/>
        </authorList>
    </citation>
    <scope>NUCLEOTIDE SEQUENCE [LARGE SCALE GENOMIC DNA]</scope>
    <source>
        <strain evidence="2 3">23_2_7_LY</strain>
    </source>
</reference>
<evidence type="ECO:0000259" key="1">
    <source>
        <dbReference type="PROSITE" id="PS51186"/>
    </source>
</evidence>
<dbReference type="InterPro" id="IPR016181">
    <property type="entry name" value="Acyl_CoA_acyltransferase"/>
</dbReference>
<feature type="domain" description="N-acetyltransferase" evidence="1">
    <location>
        <begin position="10"/>
        <end position="176"/>
    </location>
</feature>
<dbReference type="InterPro" id="IPR000182">
    <property type="entry name" value="GNAT_dom"/>
</dbReference>